<dbReference type="SUPFAM" id="SSF54523">
    <property type="entry name" value="Pili subunits"/>
    <property type="match status" value="1"/>
</dbReference>
<dbReference type="NCBIfam" id="TIGR04294">
    <property type="entry name" value="pre_pil_HX9DG"/>
    <property type="match status" value="1"/>
</dbReference>
<feature type="domain" description="DUF1559" evidence="1">
    <location>
        <begin position="35"/>
        <end position="354"/>
    </location>
</feature>
<dbReference type="NCBIfam" id="TIGR02532">
    <property type="entry name" value="IV_pilin_GFxxxE"/>
    <property type="match status" value="1"/>
</dbReference>
<reference evidence="3" key="1">
    <citation type="submission" date="2016-12" db="EMBL/GenBank/DDBJ databases">
        <title>Comparative genomics of four Isosphaeraceae planctomycetes: a common pool of plasmids and glycoside hydrolase genes.</title>
        <authorList>
            <person name="Ivanova A."/>
        </authorList>
    </citation>
    <scope>NUCLEOTIDE SEQUENCE [LARGE SCALE GENOMIC DNA]</scope>
    <source>
        <strain evidence="3">PX4</strain>
    </source>
</reference>
<keyword evidence="3" id="KW-1185">Reference proteome</keyword>
<protein>
    <recommendedName>
        <fullName evidence="1">DUF1559 domain-containing protein</fullName>
    </recommendedName>
</protein>
<dbReference type="AlphaFoldDB" id="A0A1U7CID0"/>
<dbReference type="InterPro" id="IPR045584">
    <property type="entry name" value="Pilin-like"/>
</dbReference>
<dbReference type="STRING" id="1387353.BSF38_00101"/>
<dbReference type="PANTHER" id="PTHR30093:SF2">
    <property type="entry name" value="TYPE II SECRETION SYSTEM PROTEIN H"/>
    <property type="match status" value="1"/>
</dbReference>
<dbReference type="EMBL" id="CP019082">
    <property type="protein sequence ID" value="APW58700.1"/>
    <property type="molecule type" value="Genomic_DNA"/>
</dbReference>
<dbReference type="KEGG" id="pbor:BSF38_00101"/>
<dbReference type="Proteomes" id="UP000186309">
    <property type="component" value="Chromosome"/>
</dbReference>
<evidence type="ECO:0000259" key="1">
    <source>
        <dbReference type="Pfam" id="PF07596"/>
    </source>
</evidence>
<gene>
    <name evidence="2" type="ORF">BSF38_00101</name>
</gene>
<dbReference type="PANTHER" id="PTHR30093">
    <property type="entry name" value="GENERAL SECRETION PATHWAY PROTEIN G"/>
    <property type="match status" value="1"/>
</dbReference>
<proteinExistence type="predicted"/>
<name>A0A1U7CID0_9BACT</name>
<dbReference type="InterPro" id="IPR012902">
    <property type="entry name" value="N_methyl_site"/>
</dbReference>
<sequence>MNRVSRSNRGFTLIELLVVIAIIAVLIALLLPAVQSAREAARRAQCVNNLKQLGLATHNYHSTNNVVPASNQFLGPTKDLGWGWNATWAVMLLPNMEQAPMYNAYNFSVGAADSSELLNSTVTRSQVAFMLCPSESQKARPGGNWAPTNYVGNHGGPGVDRMWSGMIVENFTKGPAGSSVYPPGTAWWGADGNLGFFGFESVTDGTSNTALFSEKVLGTPQGNPPVTAGAGANARRGIFDITTMSTAYNSQNQALAVQSMQACNSIPATTASRAESWVSGFSWAIGYQWHWMNNCYNHGNMPNKNICINTSTDVGGNVYGGTSGMAPPSSFHPGGVNICFTDGSVKFIKDSVSPQSWYAIGTRNGGEVVSSDSY</sequence>
<dbReference type="Pfam" id="PF07596">
    <property type="entry name" value="SBP_bac_10"/>
    <property type="match status" value="1"/>
</dbReference>
<dbReference type="Pfam" id="PF07963">
    <property type="entry name" value="N_methyl"/>
    <property type="match status" value="1"/>
</dbReference>
<dbReference type="PROSITE" id="PS00409">
    <property type="entry name" value="PROKAR_NTER_METHYL"/>
    <property type="match status" value="1"/>
</dbReference>
<organism evidence="2 3">
    <name type="scientific">Paludisphaera borealis</name>
    <dbReference type="NCBI Taxonomy" id="1387353"/>
    <lineage>
        <taxon>Bacteria</taxon>
        <taxon>Pseudomonadati</taxon>
        <taxon>Planctomycetota</taxon>
        <taxon>Planctomycetia</taxon>
        <taxon>Isosphaerales</taxon>
        <taxon>Isosphaeraceae</taxon>
        <taxon>Paludisphaera</taxon>
    </lineage>
</organism>
<evidence type="ECO:0000313" key="2">
    <source>
        <dbReference type="EMBL" id="APW58700.1"/>
    </source>
</evidence>
<dbReference type="InterPro" id="IPR011453">
    <property type="entry name" value="DUF1559"/>
</dbReference>
<dbReference type="OrthoDB" id="217153at2"/>
<evidence type="ECO:0000313" key="3">
    <source>
        <dbReference type="Proteomes" id="UP000186309"/>
    </source>
</evidence>
<dbReference type="RefSeq" id="WP_076342979.1">
    <property type="nucleotide sequence ID" value="NZ_CP019082.1"/>
</dbReference>
<dbReference type="InterPro" id="IPR027558">
    <property type="entry name" value="Pre_pil_HX9DG_C"/>
</dbReference>
<dbReference type="Gene3D" id="3.30.700.10">
    <property type="entry name" value="Glycoprotein, Type 4 Pilin"/>
    <property type="match status" value="1"/>
</dbReference>
<accession>A0A1U7CID0</accession>